<feature type="domain" description="Tyr recombinase" evidence="5">
    <location>
        <begin position="226"/>
        <end position="412"/>
    </location>
</feature>
<dbReference type="InterPro" id="IPR050808">
    <property type="entry name" value="Phage_Integrase"/>
</dbReference>
<accession>A0ABP9R8D9</accession>
<dbReference type="Pfam" id="PF12167">
    <property type="entry name" value="Arm-DNA-bind_2"/>
    <property type="match status" value="1"/>
</dbReference>
<dbReference type="RefSeq" id="WP_345534744.1">
    <property type="nucleotide sequence ID" value="NZ_BAABLD010000017.1"/>
</dbReference>
<dbReference type="EMBL" id="BAABLD010000017">
    <property type="protein sequence ID" value="GAA5172413.1"/>
    <property type="molecule type" value="Genomic_DNA"/>
</dbReference>
<dbReference type="InterPro" id="IPR013762">
    <property type="entry name" value="Integrase-like_cat_sf"/>
</dbReference>
<evidence type="ECO:0000259" key="5">
    <source>
        <dbReference type="PROSITE" id="PS51898"/>
    </source>
</evidence>
<name>A0ABP9R8D9_9RHOO</name>
<keyword evidence="2" id="KW-0229">DNA integration</keyword>
<comment type="similarity">
    <text evidence="1">Belongs to the 'phage' integrase family.</text>
</comment>
<dbReference type="PANTHER" id="PTHR30629:SF2">
    <property type="entry name" value="PROPHAGE INTEGRASE INTS-RELATED"/>
    <property type="match status" value="1"/>
</dbReference>
<dbReference type="CDD" id="cd01189">
    <property type="entry name" value="INT_ICEBs1_C_like"/>
    <property type="match status" value="1"/>
</dbReference>
<dbReference type="Pfam" id="PF00589">
    <property type="entry name" value="Phage_integrase"/>
    <property type="match status" value="1"/>
</dbReference>
<organism evidence="6 7">
    <name type="scientific">Viridibacterium curvum</name>
    <dbReference type="NCBI Taxonomy" id="1101404"/>
    <lineage>
        <taxon>Bacteria</taxon>
        <taxon>Pseudomonadati</taxon>
        <taxon>Pseudomonadota</taxon>
        <taxon>Betaproteobacteria</taxon>
        <taxon>Rhodocyclales</taxon>
        <taxon>Rhodocyclaceae</taxon>
        <taxon>Viridibacterium</taxon>
    </lineage>
</organism>
<gene>
    <name evidence="6" type="ORF">GCM10025770_38530</name>
</gene>
<reference evidence="7" key="1">
    <citation type="journal article" date="2019" name="Int. J. Syst. Evol. Microbiol.">
        <title>The Global Catalogue of Microorganisms (GCM) 10K type strain sequencing project: providing services to taxonomists for standard genome sequencing and annotation.</title>
        <authorList>
            <consortium name="The Broad Institute Genomics Platform"/>
            <consortium name="The Broad Institute Genome Sequencing Center for Infectious Disease"/>
            <person name="Wu L."/>
            <person name="Ma J."/>
        </authorList>
    </citation>
    <scope>NUCLEOTIDE SEQUENCE [LARGE SCALE GENOMIC DNA]</scope>
    <source>
        <strain evidence="7">JCM 18715</strain>
    </source>
</reference>
<dbReference type="InterPro" id="IPR002104">
    <property type="entry name" value="Integrase_catalytic"/>
</dbReference>
<comment type="caution">
    <text evidence="6">The sequence shown here is derived from an EMBL/GenBank/DDBJ whole genome shotgun (WGS) entry which is preliminary data.</text>
</comment>
<evidence type="ECO:0000256" key="4">
    <source>
        <dbReference type="ARBA" id="ARBA00023172"/>
    </source>
</evidence>
<dbReference type="Proteomes" id="UP001500547">
    <property type="component" value="Unassembled WGS sequence"/>
</dbReference>
<evidence type="ECO:0000256" key="2">
    <source>
        <dbReference type="ARBA" id="ARBA00022908"/>
    </source>
</evidence>
<dbReference type="Gene3D" id="1.10.443.10">
    <property type="entry name" value="Intergrase catalytic core"/>
    <property type="match status" value="1"/>
</dbReference>
<evidence type="ECO:0000256" key="3">
    <source>
        <dbReference type="ARBA" id="ARBA00023125"/>
    </source>
</evidence>
<evidence type="ECO:0000313" key="7">
    <source>
        <dbReference type="Proteomes" id="UP001500547"/>
    </source>
</evidence>
<protein>
    <submittedName>
        <fullName evidence="6">Site-specific integrase</fullName>
    </submittedName>
</protein>
<dbReference type="InterPro" id="IPR022000">
    <property type="entry name" value="Min27-like_integrase_DNA_bind"/>
</dbReference>
<dbReference type="SUPFAM" id="SSF56349">
    <property type="entry name" value="DNA breaking-rejoining enzymes"/>
    <property type="match status" value="1"/>
</dbReference>
<dbReference type="InterPro" id="IPR011010">
    <property type="entry name" value="DNA_brk_join_enz"/>
</dbReference>
<dbReference type="PROSITE" id="PS51898">
    <property type="entry name" value="TYR_RECOMBINASE"/>
    <property type="match status" value="1"/>
</dbReference>
<keyword evidence="3" id="KW-0238">DNA-binding</keyword>
<evidence type="ECO:0000313" key="6">
    <source>
        <dbReference type="EMBL" id="GAA5172413.1"/>
    </source>
</evidence>
<dbReference type="PANTHER" id="PTHR30629">
    <property type="entry name" value="PROPHAGE INTEGRASE"/>
    <property type="match status" value="1"/>
</dbReference>
<proteinExistence type="inferred from homology"/>
<sequence length="435" mass="50451">MGSVRKLAETQKLFLDFRWQGRRCREYTSLDDTLANRKRLEKVLERIEADIKLGAFDYAKYFPGSRMLVKLGGAELEADRMKAGILMPADPNVQPAARQFSSQNSAMAGREVLMAATPTFAVFTEDWRAENAVLWRRTYQQTIKDIVMKHLQPAFREKSVGSISREEILKFRSELAKVKGRKRETLSPRRINAIMNVLGLILKEASDRYKFTCPYYNIKPLKIPKSDVQPFSLDEVRLILQTVREDYRDYFTVRFFTGMRTGEIDGLRWEYVDFSRRLILVRESIVQGVVEENTKTIESNRDILMSQIVFDALQRQRLRTGRTRYVFCTRDGTPLDHNNVTKRVWYPLLRHLGLKERRPYQTRHTAATLWLAAGENPEWIARQMGHTSTEMLFKVYSRYVPNLTRRDGSAFERLMAGGLASNDAVTQTSQEAIHG</sequence>
<dbReference type="Gene3D" id="1.10.150.130">
    <property type="match status" value="1"/>
</dbReference>
<keyword evidence="7" id="KW-1185">Reference proteome</keyword>
<evidence type="ECO:0000256" key="1">
    <source>
        <dbReference type="ARBA" id="ARBA00008857"/>
    </source>
</evidence>
<dbReference type="InterPro" id="IPR010998">
    <property type="entry name" value="Integrase_recombinase_N"/>
</dbReference>
<keyword evidence="4" id="KW-0233">DNA recombination</keyword>